<keyword evidence="2" id="KW-0233">DNA recombination</keyword>
<dbReference type="CDD" id="cd00789">
    <property type="entry name" value="KU_like"/>
    <property type="match status" value="1"/>
</dbReference>
<gene>
    <name evidence="2" type="primary">ku</name>
    <name evidence="4" type="ORF">HY730_07610</name>
</gene>
<dbReference type="PANTHER" id="PTHR41251:SF1">
    <property type="entry name" value="NON-HOMOLOGOUS END JOINING PROTEIN KU"/>
    <property type="match status" value="1"/>
</dbReference>
<comment type="similarity">
    <text evidence="2">Belongs to the prokaryotic Ku family.</text>
</comment>
<dbReference type="InterPro" id="IPR009187">
    <property type="entry name" value="Prok_Ku"/>
</dbReference>
<evidence type="ECO:0000256" key="1">
    <source>
        <dbReference type="ARBA" id="ARBA00023125"/>
    </source>
</evidence>
<comment type="caution">
    <text evidence="4">The sequence shown here is derived from an EMBL/GenBank/DDBJ whole genome shotgun (WGS) entry which is preliminary data.</text>
</comment>
<sequence>MPRAFWKGIISFGLVAIPVKMSVATESTTMSFHLLHQKCLTRPRQVLHCETDNEYFSIKDTVRGYEVQKEQFVVLEEGDFNNVPVKTTHAIEIAGFVDSKEIDPIYYYGCHYVEPEELGAKPFCLLREALEKTERVGIAKVVFQRREHLCSLRPMEDILVLHTLHYQNEILSHKEISPSKPKVTASELDMAVSLIKAMSKSFRPEDYRDEYQDALKQVVEAKLSGEKIIVPAEPKMEIVDLMSALRASIESAKKATSLR</sequence>
<protein>
    <recommendedName>
        <fullName evidence="2">Non-homologous end joining protein Ku</fullName>
    </recommendedName>
</protein>
<dbReference type="PIRSF" id="PIRSF006493">
    <property type="entry name" value="Prok_Ku"/>
    <property type="match status" value="1"/>
</dbReference>
<dbReference type="InterPro" id="IPR016194">
    <property type="entry name" value="SPOC-like_C_dom_sf"/>
</dbReference>
<dbReference type="EMBL" id="JACQWF010000337">
    <property type="protein sequence ID" value="MBI4596223.1"/>
    <property type="molecule type" value="Genomic_DNA"/>
</dbReference>
<name>A0A933GLR4_UNCTE</name>
<dbReference type="SUPFAM" id="SSF100939">
    <property type="entry name" value="SPOC domain-like"/>
    <property type="match status" value="1"/>
</dbReference>
<reference evidence="4" key="1">
    <citation type="submission" date="2020-07" db="EMBL/GenBank/DDBJ databases">
        <title>Huge and variable diversity of episymbiotic CPR bacteria and DPANN archaea in groundwater ecosystems.</title>
        <authorList>
            <person name="He C.Y."/>
            <person name="Keren R."/>
            <person name="Whittaker M."/>
            <person name="Farag I.F."/>
            <person name="Doudna J."/>
            <person name="Cate J.H.D."/>
            <person name="Banfield J.F."/>
        </authorList>
    </citation>
    <scope>NUCLEOTIDE SEQUENCE</scope>
    <source>
        <strain evidence="4">NC_groundwater_1482_Ag_S-0.65um_47_24</strain>
    </source>
</reference>
<keyword evidence="1 2" id="KW-0238">DNA-binding</keyword>
<accession>A0A933GLR4</accession>
<organism evidence="4 5">
    <name type="scientific">Tectimicrobiota bacterium</name>
    <dbReference type="NCBI Taxonomy" id="2528274"/>
    <lineage>
        <taxon>Bacteria</taxon>
        <taxon>Pseudomonadati</taxon>
        <taxon>Nitrospinota/Tectimicrobiota group</taxon>
        <taxon>Candidatus Tectimicrobiota</taxon>
    </lineage>
</organism>
<dbReference type="Proteomes" id="UP000772181">
    <property type="component" value="Unassembled WGS sequence"/>
</dbReference>
<dbReference type="Pfam" id="PF02735">
    <property type="entry name" value="Ku"/>
    <property type="match status" value="1"/>
</dbReference>
<keyword evidence="2" id="KW-0234">DNA repair</keyword>
<dbReference type="Gene3D" id="2.40.290.10">
    <property type="match status" value="1"/>
</dbReference>
<evidence type="ECO:0000313" key="5">
    <source>
        <dbReference type="Proteomes" id="UP000772181"/>
    </source>
</evidence>
<dbReference type="PANTHER" id="PTHR41251">
    <property type="entry name" value="NON-HOMOLOGOUS END JOINING PROTEIN KU"/>
    <property type="match status" value="1"/>
</dbReference>
<evidence type="ECO:0000313" key="4">
    <source>
        <dbReference type="EMBL" id="MBI4596223.1"/>
    </source>
</evidence>
<dbReference type="InterPro" id="IPR006164">
    <property type="entry name" value="DNA_bd_Ku70/Ku80"/>
</dbReference>
<comment type="subunit">
    <text evidence="2">Homodimer. Interacts with LigD.</text>
</comment>
<dbReference type="GO" id="GO:0006303">
    <property type="term" value="P:double-strand break repair via nonhomologous end joining"/>
    <property type="evidence" value="ECO:0007669"/>
    <property type="project" value="UniProtKB-UniRule"/>
</dbReference>
<evidence type="ECO:0000256" key="2">
    <source>
        <dbReference type="HAMAP-Rule" id="MF_01875"/>
    </source>
</evidence>
<dbReference type="GO" id="GO:0006310">
    <property type="term" value="P:DNA recombination"/>
    <property type="evidence" value="ECO:0007669"/>
    <property type="project" value="UniProtKB-KW"/>
</dbReference>
<dbReference type="NCBIfam" id="TIGR02772">
    <property type="entry name" value="Ku_bact"/>
    <property type="match status" value="1"/>
</dbReference>
<dbReference type="HAMAP" id="MF_01875">
    <property type="entry name" value="Prokaryotic_Ku"/>
    <property type="match status" value="1"/>
</dbReference>
<dbReference type="GO" id="GO:0003690">
    <property type="term" value="F:double-stranded DNA binding"/>
    <property type="evidence" value="ECO:0007669"/>
    <property type="project" value="UniProtKB-UniRule"/>
</dbReference>
<keyword evidence="2" id="KW-0227">DNA damage</keyword>
<comment type="function">
    <text evidence="2">With LigD forms a non-homologous end joining (NHEJ) DNA repair enzyme, which repairs dsDNA breaks with reduced fidelity. Binds linear dsDNA with 5'- and 3'- overhangs but not closed circular dsDNA nor ssDNA. Recruits and stimulates the ligase activity of LigD.</text>
</comment>
<dbReference type="SMART" id="SM00559">
    <property type="entry name" value="Ku78"/>
    <property type="match status" value="1"/>
</dbReference>
<evidence type="ECO:0000259" key="3">
    <source>
        <dbReference type="SMART" id="SM00559"/>
    </source>
</evidence>
<proteinExistence type="inferred from homology"/>
<feature type="domain" description="Ku" evidence="3">
    <location>
        <begin position="53"/>
        <end position="181"/>
    </location>
</feature>
<dbReference type="AlphaFoldDB" id="A0A933GLR4"/>